<keyword evidence="2 5" id="KW-0812">Transmembrane</keyword>
<proteinExistence type="predicted"/>
<dbReference type="EC" id="2.1.1.334" evidence="6"/>
<accession>A0ABV8NTW3</accession>
<feature type="transmembrane region" description="Helical" evidence="5">
    <location>
        <begin position="197"/>
        <end position="215"/>
    </location>
</feature>
<feature type="transmembrane region" description="Helical" evidence="5">
    <location>
        <begin position="319"/>
        <end position="351"/>
    </location>
</feature>
<dbReference type="EMBL" id="JBHSBV010000002">
    <property type="protein sequence ID" value="MFC4200415.1"/>
    <property type="molecule type" value="Genomic_DNA"/>
</dbReference>
<keyword evidence="3 5" id="KW-1133">Transmembrane helix</keyword>
<keyword evidence="6" id="KW-0489">Methyltransferase</keyword>
<feature type="transmembrane region" description="Helical" evidence="5">
    <location>
        <begin position="167"/>
        <end position="185"/>
    </location>
</feature>
<feature type="transmembrane region" description="Helical" evidence="5">
    <location>
        <begin position="140"/>
        <end position="160"/>
    </location>
</feature>
<evidence type="ECO:0000256" key="1">
    <source>
        <dbReference type="ARBA" id="ARBA00004127"/>
    </source>
</evidence>
<organism evidence="6 7">
    <name type="scientific">Candidimonas humi</name>
    <dbReference type="NCBI Taxonomy" id="683355"/>
    <lineage>
        <taxon>Bacteria</taxon>
        <taxon>Pseudomonadati</taxon>
        <taxon>Pseudomonadota</taxon>
        <taxon>Betaproteobacteria</taxon>
        <taxon>Burkholderiales</taxon>
        <taxon>Alcaligenaceae</taxon>
        <taxon>Candidimonas</taxon>
    </lineage>
</organism>
<evidence type="ECO:0000256" key="4">
    <source>
        <dbReference type="ARBA" id="ARBA00023136"/>
    </source>
</evidence>
<gene>
    <name evidence="6" type="ORF">ACFOY1_05555</name>
</gene>
<evidence type="ECO:0000313" key="6">
    <source>
        <dbReference type="EMBL" id="MFC4200415.1"/>
    </source>
</evidence>
<evidence type="ECO:0000256" key="3">
    <source>
        <dbReference type="ARBA" id="ARBA00022989"/>
    </source>
</evidence>
<keyword evidence="4 5" id="KW-0472">Membrane</keyword>
<comment type="subcellular location">
    <subcellularLocation>
        <location evidence="1">Endomembrane system</location>
        <topology evidence="1">Multi-pass membrane protein</topology>
    </subcellularLocation>
</comment>
<evidence type="ECO:0000256" key="2">
    <source>
        <dbReference type="ARBA" id="ARBA00022692"/>
    </source>
</evidence>
<reference evidence="7" key="1">
    <citation type="journal article" date="2019" name="Int. J. Syst. Evol. Microbiol.">
        <title>The Global Catalogue of Microorganisms (GCM) 10K type strain sequencing project: providing services to taxonomists for standard genome sequencing and annotation.</title>
        <authorList>
            <consortium name="The Broad Institute Genomics Platform"/>
            <consortium name="The Broad Institute Genome Sequencing Center for Infectious Disease"/>
            <person name="Wu L."/>
            <person name="Ma J."/>
        </authorList>
    </citation>
    <scope>NUCLEOTIDE SEQUENCE [LARGE SCALE GENOMIC DNA]</scope>
    <source>
        <strain evidence="7">LMG 24813</strain>
    </source>
</reference>
<keyword evidence="6" id="KW-0808">Transferase</keyword>
<dbReference type="RefSeq" id="WP_217964330.1">
    <property type="nucleotide sequence ID" value="NZ_JAHTBN010000003.1"/>
</dbReference>
<dbReference type="InterPro" id="IPR007318">
    <property type="entry name" value="Phopholipid_MeTrfase"/>
</dbReference>
<feature type="transmembrane region" description="Helical" evidence="5">
    <location>
        <begin position="278"/>
        <end position="298"/>
    </location>
</feature>
<feature type="transmembrane region" description="Helical" evidence="5">
    <location>
        <begin position="248"/>
        <end position="266"/>
    </location>
</feature>
<sequence>MSRPTGMHYRNSFFYVLTQIIGISLLLGWLAYSLQHLGATGAAHMLQPPGPTAWGHATIYGRGLELAAHLVEWLVLPCLILVNGALALRGRNDAAARSGRTLFRVLFGVFLLAAMLAWVLRQTALVPHPLTAFGAHPSVGLALFGLYFSLFELYFAGWALERRRLRWLGLGLAVAVGLVLCLVYLMHSTHFVSETLWAAAAAWLLCSVLFFRLVVTRHGVASLATDDHTLEEIWKHLSTVQVQRRTTLGIYGVFLVCLVPFIGSAAAPESWPHESVEWVGLALIAVALLGRCWCILYLGGRKGAELMDQGPYSISRNPLYWFSMIAVTGIGAQSGSLLLGPIMALFVYAVFKNVIEEEERLLRKVFGPKFDAYCARVPRFGPRFAGWRSDEHLTVSMSGLWNTLRDALPYFLAIPLFELIEWAQVSGWLPVLIRLP</sequence>
<evidence type="ECO:0000256" key="5">
    <source>
        <dbReference type="SAM" id="Phobius"/>
    </source>
</evidence>
<name>A0ABV8NTW3_9BURK</name>
<protein>
    <submittedName>
        <fullName evidence="6">Methyltransferase family protein</fullName>
        <ecNumber evidence="6">2.1.1.100</ecNumber>
        <ecNumber evidence="6">2.1.1.334</ecNumber>
    </submittedName>
</protein>
<dbReference type="GO" id="GO:0004671">
    <property type="term" value="F:protein C-terminal S-isoprenylcysteine carboxyl O-methyltransferase activity"/>
    <property type="evidence" value="ECO:0007669"/>
    <property type="project" value="UniProtKB-EC"/>
</dbReference>
<dbReference type="Pfam" id="PF04191">
    <property type="entry name" value="PEMT"/>
    <property type="match status" value="1"/>
</dbReference>
<dbReference type="EC" id="2.1.1.100" evidence="6"/>
<dbReference type="Proteomes" id="UP001595848">
    <property type="component" value="Unassembled WGS sequence"/>
</dbReference>
<comment type="caution">
    <text evidence="6">The sequence shown here is derived from an EMBL/GenBank/DDBJ whole genome shotgun (WGS) entry which is preliminary data.</text>
</comment>
<keyword evidence="7" id="KW-1185">Reference proteome</keyword>
<evidence type="ECO:0000313" key="7">
    <source>
        <dbReference type="Proteomes" id="UP001595848"/>
    </source>
</evidence>
<feature type="transmembrane region" description="Helical" evidence="5">
    <location>
        <begin position="101"/>
        <end position="120"/>
    </location>
</feature>
<dbReference type="GO" id="GO:0032259">
    <property type="term" value="P:methylation"/>
    <property type="evidence" value="ECO:0007669"/>
    <property type="project" value="UniProtKB-KW"/>
</dbReference>
<feature type="transmembrane region" description="Helical" evidence="5">
    <location>
        <begin position="12"/>
        <end position="32"/>
    </location>
</feature>
<feature type="transmembrane region" description="Helical" evidence="5">
    <location>
        <begin position="70"/>
        <end position="89"/>
    </location>
</feature>